<protein>
    <submittedName>
        <fullName evidence="1">Reverse transcriptase domain-containing protein</fullName>
    </submittedName>
</protein>
<dbReference type="PANTHER" id="PTHR33116:SF78">
    <property type="entry name" value="OS12G0587133 PROTEIN"/>
    <property type="match status" value="1"/>
</dbReference>
<dbReference type="OrthoDB" id="1938625at2759"/>
<dbReference type="EMBL" id="PKPP01005749">
    <property type="protein sequence ID" value="PWA58985.1"/>
    <property type="molecule type" value="Genomic_DNA"/>
</dbReference>
<organism evidence="1 2">
    <name type="scientific">Artemisia annua</name>
    <name type="common">Sweet wormwood</name>
    <dbReference type="NCBI Taxonomy" id="35608"/>
    <lineage>
        <taxon>Eukaryota</taxon>
        <taxon>Viridiplantae</taxon>
        <taxon>Streptophyta</taxon>
        <taxon>Embryophyta</taxon>
        <taxon>Tracheophyta</taxon>
        <taxon>Spermatophyta</taxon>
        <taxon>Magnoliopsida</taxon>
        <taxon>eudicotyledons</taxon>
        <taxon>Gunneridae</taxon>
        <taxon>Pentapetalae</taxon>
        <taxon>asterids</taxon>
        <taxon>campanulids</taxon>
        <taxon>Asterales</taxon>
        <taxon>Asteraceae</taxon>
        <taxon>Asteroideae</taxon>
        <taxon>Anthemideae</taxon>
        <taxon>Artemisiinae</taxon>
        <taxon>Artemisia</taxon>
    </lineage>
</organism>
<name>A0A2U1MCJ8_ARTAN</name>
<sequence length="104" mass="12160">MSMIHERGRMLTIKKGKWDRDNVESFIQLLYIFYLAFGLQLNLQKPKLYGIGFAEIEVQQLARCAGYGDDSVPFVYLGLPVGERMYRINSWWPLVVKFLKRLGN</sequence>
<keyword evidence="1" id="KW-0808">Transferase</keyword>
<gene>
    <name evidence="1" type="ORF">CTI12_AA390400</name>
</gene>
<dbReference type="AlphaFoldDB" id="A0A2U1MCJ8"/>
<comment type="caution">
    <text evidence="1">The sequence shown here is derived from an EMBL/GenBank/DDBJ whole genome shotgun (WGS) entry which is preliminary data.</text>
</comment>
<proteinExistence type="predicted"/>
<evidence type="ECO:0000313" key="2">
    <source>
        <dbReference type="Proteomes" id="UP000245207"/>
    </source>
</evidence>
<keyword evidence="1" id="KW-0548">Nucleotidyltransferase</keyword>
<dbReference type="GO" id="GO:0003964">
    <property type="term" value="F:RNA-directed DNA polymerase activity"/>
    <property type="evidence" value="ECO:0007669"/>
    <property type="project" value="UniProtKB-KW"/>
</dbReference>
<evidence type="ECO:0000313" key="1">
    <source>
        <dbReference type="EMBL" id="PWA58985.1"/>
    </source>
</evidence>
<keyword evidence="2" id="KW-1185">Reference proteome</keyword>
<dbReference type="PANTHER" id="PTHR33116">
    <property type="entry name" value="REVERSE TRANSCRIPTASE ZINC-BINDING DOMAIN-CONTAINING PROTEIN-RELATED-RELATED"/>
    <property type="match status" value="1"/>
</dbReference>
<dbReference type="Proteomes" id="UP000245207">
    <property type="component" value="Unassembled WGS sequence"/>
</dbReference>
<accession>A0A2U1MCJ8</accession>
<keyword evidence="1" id="KW-0695">RNA-directed DNA polymerase</keyword>
<reference evidence="1 2" key="1">
    <citation type="journal article" date="2018" name="Mol. Plant">
        <title>The genome of Artemisia annua provides insight into the evolution of Asteraceae family and artemisinin biosynthesis.</title>
        <authorList>
            <person name="Shen Q."/>
            <person name="Zhang L."/>
            <person name="Liao Z."/>
            <person name="Wang S."/>
            <person name="Yan T."/>
            <person name="Shi P."/>
            <person name="Liu M."/>
            <person name="Fu X."/>
            <person name="Pan Q."/>
            <person name="Wang Y."/>
            <person name="Lv Z."/>
            <person name="Lu X."/>
            <person name="Zhang F."/>
            <person name="Jiang W."/>
            <person name="Ma Y."/>
            <person name="Chen M."/>
            <person name="Hao X."/>
            <person name="Li L."/>
            <person name="Tang Y."/>
            <person name="Lv G."/>
            <person name="Zhou Y."/>
            <person name="Sun X."/>
            <person name="Brodelius P.E."/>
            <person name="Rose J.K.C."/>
            <person name="Tang K."/>
        </authorList>
    </citation>
    <scope>NUCLEOTIDE SEQUENCE [LARGE SCALE GENOMIC DNA]</scope>
    <source>
        <strain evidence="2">cv. Huhao1</strain>
        <tissue evidence="1">Leaf</tissue>
    </source>
</reference>